<keyword evidence="2" id="KW-1185">Reference proteome</keyword>
<accession>A0ACC0Z9M7</accession>
<dbReference type="EMBL" id="CM047737">
    <property type="protein sequence ID" value="KAJ0047768.1"/>
    <property type="molecule type" value="Genomic_DNA"/>
</dbReference>
<gene>
    <name evidence="1" type="ORF">Pint_14933</name>
</gene>
<comment type="caution">
    <text evidence="1">The sequence shown here is derived from an EMBL/GenBank/DDBJ whole genome shotgun (WGS) entry which is preliminary data.</text>
</comment>
<protein>
    <submittedName>
        <fullName evidence="1">Uncharacterized protein</fullName>
    </submittedName>
</protein>
<reference evidence="2" key="1">
    <citation type="journal article" date="2023" name="G3 (Bethesda)">
        <title>Genome assembly and association tests identify interacting loci associated with vigor, precocity, and sex in interspecific pistachio rootstocks.</title>
        <authorList>
            <person name="Palmer W."/>
            <person name="Jacygrad E."/>
            <person name="Sagayaradj S."/>
            <person name="Cavanaugh K."/>
            <person name="Han R."/>
            <person name="Bertier L."/>
            <person name="Beede B."/>
            <person name="Kafkas S."/>
            <person name="Golino D."/>
            <person name="Preece J."/>
            <person name="Michelmore R."/>
        </authorList>
    </citation>
    <scope>NUCLEOTIDE SEQUENCE [LARGE SCALE GENOMIC DNA]</scope>
</reference>
<sequence length="243" mass="26096">MDIPFQGHHYKTGGVEPFSFEEVCGPATEADGLLGALKAKLFEGKGPNSASRLQPQPNNTVATNSKSTLVVPREVGIINVNNSGPMGNKSDDLILMDHDLGQDEVAAAAAAQVGVQWHHPAPGQTASSSNMAWSSEPAAYQVTWATQMKHVPENGFYTTTNPTSAWPISRASETATIDFDHYPRELSTNNTMRMPPIIQIDGATEGVWSSEPQFVHCENKGGWGGANSNNSWDPLLYMSSVLG</sequence>
<proteinExistence type="predicted"/>
<organism evidence="1 2">
    <name type="scientific">Pistacia integerrima</name>
    <dbReference type="NCBI Taxonomy" id="434235"/>
    <lineage>
        <taxon>Eukaryota</taxon>
        <taxon>Viridiplantae</taxon>
        <taxon>Streptophyta</taxon>
        <taxon>Embryophyta</taxon>
        <taxon>Tracheophyta</taxon>
        <taxon>Spermatophyta</taxon>
        <taxon>Magnoliopsida</taxon>
        <taxon>eudicotyledons</taxon>
        <taxon>Gunneridae</taxon>
        <taxon>Pentapetalae</taxon>
        <taxon>rosids</taxon>
        <taxon>malvids</taxon>
        <taxon>Sapindales</taxon>
        <taxon>Anacardiaceae</taxon>
        <taxon>Pistacia</taxon>
    </lineage>
</organism>
<evidence type="ECO:0000313" key="1">
    <source>
        <dbReference type="EMBL" id="KAJ0047768.1"/>
    </source>
</evidence>
<evidence type="ECO:0000313" key="2">
    <source>
        <dbReference type="Proteomes" id="UP001163603"/>
    </source>
</evidence>
<dbReference type="Proteomes" id="UP001163603">
    <property type="component" value="Chromosome 2"/>
</dbReference>
<name>A0ACC0Z9M7_9ROSI</name>